<dbReference type="EMBL" id="QGMJ01001265">
    <property type="protein sequence ID" value="TVY31831.1"/>
    <property type="molecule type" value="Genomic_DNA"/>
</dbReference>
<evidence type="ECO:0000256" key="1">
    <source>
        <dbReference type="SAM" id="MobiDB-lite"/>
    </source>
</evidence>
<reference evidence="2 3" key="1">
    <citation type="submission" date="2018-05" db="EMBL/GenBank/DDBJ databases">
        <title>Genome sequencing and assembly of the regulated plant pathogen Lachnellula willkommii and related sister species for the development of diagnostic species identification markers.</title>
        <authorList>
            <person name="Giroux E."/>
            <person name="Bilodeau G."/>
        </authorList>
    </citation>
    <scope>NUCLEOTIDE SEQUENCE [LARGE SCALE GENOMIC DNA]</scope>
    <source>
        <strain evidence="2 3">CBS 197.66</strain>
    </source>
</reference>
<comment type="caution">
    <text evidence="2">The sequence shown here is derived from an EMBL/GenBank/DDBJ whole genome shotgun (WGS) entry which is preliminary data.</text>
</comment>
<organism evidence="2 3">
    <name type="scientific">Lachnellula subtilissima</name>
    <dbReference type="NCBI Taxonomy" id="602034"/>
    <lineage>
        <taxon>Eukaryota</taxon>
        <taxon>Fungi</taxon>
        <taxon>Dikarya</taxon>
        <taxon>Ascomycota</taxon>
        <taxon>Pezizomycotina</taxon>
        <taxon>Leotiomycetes</taxon>
        <taxon>Helotiales</taxon>
        <taxon>Lachnaceae</taxon>
        <taxon>Lachnellula</taxon>
    </lineage>
</organism>
<accession>A0A8H8U509</accession>
<sequence length="527" mass="57894">MSRNMRQKTLVTPVPKSKRTSTKPSVTSDDDDYDAVNEISDSSDEDEPDVEEAEEAAIIEDPYSEDEGSLPSRPNEYDESSWEGFGDSPLQENFFEDHFATSVEQEPNTGTAGWTTTAPSSDTDATATPRRVRFNIDTSDDSEIDFQEYPDPCHFLDQASLNPKFRERIEQDDDEVSIDGGHWAWNESSSSHTQSDEAGESADSESSDYDSYDDETDEDIPVGAAAPPLRTVLRRPSVSSSDSAEDITVVREWHGSTPKLGSWKRDRNKPFVMSDSSGKKLLMFKAPRRRISFNTAVGEMQMVPRNTPMEEMSPMLSNSANLMMSGMAPIDRFGAGPAIGPPEAFYPFTSISSDGLITQYTDEDEDEDDIDGIDSDNLWDINDMIDFGDGSSDSEEGASPSSDTAEATSTPARPTTATSEDQAHPLLNHFHNPSVVGAFRSHQNLHQLMTRDNVSQDSLAFSGPLQQGTLRGIKGGRFAAANKSITPRRKTLQQPIGSSPGSPLANAGKRKFNGDEFGGHKRHRSIF</sequence>
<proteinExistence type="predicted"/>
<evidence type="ECO:0000313" key="2">
    <source>
        <dbReference type="EMBL" id="TVY31831.1"/>
    </source>
</evidence>
<dbReference type="Proteomes" id="UP000462212">
    <property type="component" value="Unassembled WGS sequence"/>
</dbReference>
<dbReference type="OrthoDB" id="5399183at2759"/>
<feature type="compositionally biased region" description="Acidic residues" evidence="1">
    <location>
        <begin position="138"/>
        <end position="148"/>
    </location>
</feature>
<feature type="compositionally biased region" description="Acidic residues" evidence="1">
    <location>
        <begin position="28"/>
        <end position="68"/>
    </location>
</feature>
<feature type="compositionally biased region" description="Polar residues" evidence="1">
    <location>
        <begin position="492"/>
        <end position="501"/>
    </location>
</feature>
<feature type="compositionally biased region" description="Low complexity" evidence="1">
    <location>
        <begin position="115"/>
        <end position="129"/>
    </location>
</feature>
<feature type="compositionally biased region" description="Low complexity" evidence="1">
    <location>
        <begin position="397"/>
        <end position="418"/>
    </location>
</feature>
<feature type="region of interest" description="Disordered" evidence="1">
    <location>
        <begin position="165"/>
        <end position="245"/>
    </location>
</feature>
<gene>
    <name evidence="2" type="ORF">LSUB1_G008888</name>
</gene>
<protein>
    <submittedName>
        <fullName evidence="2">Uncharacterized protein</fullName>
    </submittedName>
</protein>
<feature type="compositionally biased region" description="Polar residues" evidence="1">
    <location>
        <begin position="102"/>
        <end position="114"/>
    </location>
</feature>
<feature type="region of interest" description="Disordered" evidence="1">
    <location>
        <begin position="488"/>
        <end position="527"/>
    </location>
</feature>
<feature type="compositionally biased region" description="Polar residues" evidence="1">
    <location>
        <begin position="1"/>
        <end position="10"/>
    </location>
</feature>
<feature type="region of interest" description="Disordered" evidence="1">
    <location>
        <begin position="1"/>
        <end position="150"/>
    </location>
</feature>
<dbReference type="AlphaFoldDB" id="A0A8H8U509"/>
<keyword evidence="3" id="KW-1185">Reference proteome</keyword>
<feature type="region of interest" description="Disordered" evidence="1">
    <location>
        <begin position="384"/>
        <end position="418"/>
    </location>
</feature>
<feature type="compositionally biased region" description="Acidic residues" evidence="1">
    <location>
        <begin position="197"/>
        <end position="220"/>
    </location>
</feature>
<name>A0A8H8U509_9HELO</name>
<evidence type="ECO:0000313" key="3">
    <source>
        <dbReference type="Proteomes" id="UP000462212"/>
    </source>
</evidence>